<name>A0A6C0NY53_9BACL</name>
<sequence>MMVLFATITGCSNYKELNELSIVLGLGIDYLPDKDMYEVTYQVVNPIENAAKSTGSGTTPVIDFTTTGKTLSEAAFNHANVFSRRNIYSHVQVVVIGEELARKESLNFIFDIFERDANVKVNIPVLVARNSNVKTLLDTLVSIDKIPVRTLEGKLENASLILGEHGDTKIYDVIEDLTNLGSEPAISGITVVGNKKTGITKKNLESMEKTYVALNGIGVFRKGILVGWMDGQKTKSLQIIGNKIKKTFLRIPCDKKHYNTVVINRLRSRSRVDITNNHTEISVEVKAYGFISELLCNKDISKREVLEEYEDKAAQELELEIKEGIRAAQRMKSDVFGFGEILHYSHLRKWNDHSEQWNEVFSQANVTVHASIDIEGVGMRVKPYPY</sequence>
<evidence type="ECO:0000256" key="6">
    <source>
        <dbReference type="ARBA" id="ARBA00023139"/>
    </source>
</evidence>
<evidence type="ECO:0000259" key="9">
    <source>
        <dbReference type="Pfam" id="PF25198"/>
    </source>
</evidence>
<feature type="domain" description="Spore germination GerAC-like C-terminal" evidence="8">
    <location>
        <begin position="215"/>
        <end position="378"/>
    </location>
</feature>
<protein>
    <submittedName>
        <fullName evidence="10">Ger(X)C family spore germination protein</fullName>
    </submittedName>
</protein>
<dbReference type="InterPro" id="IPR057336">
    <property type="entry name" value="GerAC_N"/>
</dbReference>
<keyword evidence="11" id="KW-1185">Reference proteome</keyword>
<keyword evidence="4" id="KW-0732">Signal</keyword>
<dbReference type="PANTHER" id="PTHR35789:SF1">
    <property type="entry name" value="SPORE GERMINATION PROTEIN B3"/>
    <property type="match status" value="1"/>
</dbReference>
<evidence type="ECO:0000256" key="5">
    <source>
        <dbReference type="ARBA" id="ARBA00023136"/>
    </source>
</evidence>
<keyword evidence="7" id="KW-0449">Lipoprotein</keyword>
<dbReference type="Proteomes" id="UP000479114">
    <property type="component" value="Chromosome"/>
</dbReference>
<dbReference type="PANTHER" id="PTHR35789">
    <property type="entry name" value="SPORE GERMINATION PROTEIN B3"/>
    <property type="match status" value="1"/>
</dbReference>
<dbReference type="NCBIfam" id="TIGR02887">
    <property type="entry name" value="spore_ger_x_C"/>
    <property type="match status" value="1"/>
</dbReference>
<dbReference type="Pfam" id="PF05504">
    <property type="entry name" value="Spore_GerAC"/>
    <property type="match status" value="1"/>
</dbReference>
<gene>
    <name evidence="10" type="ORF">GZH47_09810</name>
</gene>
<evidence type="ECO:0000256" key="3">
    <source>
        <dbReference type="ARBA" id="ARBA00022544"/>
    </source>
</evidence>
<accession>A0A6C0NY53</accession>
<dbReference type="InterPro" id="IPR038501">
    <property type="entry name" value="Spore_GerAC_C_sf"/>
</dbReference>
<dbReference type="Pfam" id="PF25198">
    <property type="entry name" value="Spore_GerAC_N"/>
    <property type="match status" value="1"/>
</dbReference>
<dbReference type="Gene3D" id="6.20.190.10">
    <property type="entry name" value="Nutrient germinant receptor protein C, domain 1"/>
    <property type="match status" value="1"/>
</dbReference>
<evidence type="ECO:0000313" key="10">
    <source>
        <dbReference type="EMBL" id="QHW31119.1"/>
    </source>
</evidence>
<comment type="subcellular location">
    <subcellularLocation>
        <location evidence="1">Membrane</location>
        <topology evidence="1">Lipid-anchor</topology>
    </subcellularLocation>
</comment>
<evidence type="ECO:0000256" key="7">
    <source>
        <dbReference type="ARBA" id="ARBA00023288"/>
    </source>
</evidence>
<dbReference type="GO" id="GO:0009847">
    <property type="term" value="P:spore germination"/>
    <property type="evidence" value="ECO:0007669"/>
    <property type="project" value="InterPro"/>
</dbReference>
<feature type="domain" description="Spore germination protein N-terminal" evidence="9">
    <location>
        <begin position="13"/>
        <end position="190"/>
    </location>
</feature>
<evidence type="ECO:0000313" key="11">
    <source>
        <dbReference type="Proteomes" id="UP000479114"/>
    </source>
</evidence>
<dbReference type="EMBL" id="CP048286">
    <property type="protein sequence ID" value="QHW31119.1"/>
    <property type="molecule type" value="Genomic_DNA"/>
</dbReference>
<comment type="similarity">
    <text evidence="2">Belongs to the GerABKC lipoprotein family.</text>
</comment>
<keyword evidence="5" id="KW-0472">Membrane</keyword>
<dbReference type="GO" id="GO:0016020">
    <property type="term" value="C:membrane"/>
    <property type="evidence" value="ECO:0007669"/>
    <property type="project" value="UniProtKB-SubCell"/>
</dbReference>
<dbReference type="InterPro" id="IPR046953">
    <property type="entry name" value="Spore_GerAC-like_C"/>
</dbReference>
<evidence type="ECO:0000256" key="2">
    <source>
        <dbReference type="ARBA" id="ARBA00007886"/>
    </source>
</evidence>
<keyword evidence="6" id="KW-0564">Palmitate</keyword>
<organism evidence="10 11">
    <name type="scientific">Paenibacillus rhizovicinus</name>
    <dbReference type="NCBI Taxonomy" id="2704463"/>
    <lineage>
        <taxon>Bacteria</taxon>
        <taxon>Bacillati</taxon>
        <taxon>Bacillota</taxon>
        <taxon>Bacilli</taxon>
        <taxon>Bacillales</taxon>
        <taxon>Paenibacillaceae</taxon>
        <taxon>Paenibacillus</taxon>
    </lineage>
</organism>
<evidence type="ECO:0000256" key="4">
    <source>
        <dbReference type="ARBA" id="ARBA00022729"/>
    </source>
</evidence>
<dbReference type="KEGG" id="prz:GZH47_09810"/>
<dbReference type="AlphaFoldDB" id="A0A6C0NY53"/>
<evidence type="ECO:0000256" key="1">
    <source>
        <dbReference type="ARBA" id="ARBA00004635"/>
    </source>
</evidence>
<evidence type="ECO:0000259" key="8">
    <source>
        <dbReference type="Pfam" id="PF05504"/>
    </source>
</evidence>
<dbReference type="InterPro" id="IPR008844">
    <property type="entry name" value="Spore_GerAC-like"/>
</dbReference>
<reference evidence="10 11" key="1">
    <citation type="submission" date="2020-02" db="EMBL/GenBank/DDBJ databases">
        <title>Paenibacillus sp. nov., isolated from rhizosphere soil of tomato.</title>
        <authorList>
            <person name="Weon H.-Y."/>
            <person name="Lee S.A."/>
        </authorList>
    </citation>
    <scope>NUCLEOTIDE SEQUENCE [LARGE SCALE GENOMIC DNA]</scope>
    <source>
        <strain evidence="10 11">14171R-81</strain>
    </source>
</reference>
<proteinExistence type="inferred from homology"/>
<keyword evidence="3" id="KW-0309">Germination</keyword>
<dbReference type="Gene3D" id="3.30.300.210">
    <property type="entry name" value="Nutrient germinant receptor protein C, domain 3"/>
    <property type="match status" value="1"/>
</dbReference>